<dbReference type="Gene3D" id="3.40.605.10">
    <property type="entry name" value="Aldehyde Dehydrogenase, Chain A, domain 1"/>
    <property type="match status" value="1"/>
</dbReference>
<dbReference type="EC" id="1.2.1.27" evidence="1"/>
<evidence type="ECO:0000259" key="4">
    <source>
        <dbReference type="Pfam" id="PF00171"/>
    </source>
</evidence>
<keyword evidence="6" id="KW-1185">Reference proteome</keyword>
<dbReference type="NCBIfam" id="TIGR01722">
    <property type="entry name" value="MMSDH"/>
    <property type="match status" value="1"/>
</dbReference>
<dbReference type="RefSeq" id="WP_151176875.1">
    <property type="nucleotide sequence ID" value="NZ_CP042906.1"/>
</dbReference>
<dbReference type="KEGG" id="htq:FRZ44_18230"/>
<dbReference type="Proteomes" id="UP000326202">
    <property type="component" value="Chromosome"/>
</dbReference>
<dbReference type="SUPFAM" id="SSF53720">
    <property type="entry name" value="ALDH-like"/>
    <property type="match status" value="1"/>
</dbReference>
<name>A0A5J6MGB9_9PROT</name>
<proteinExistence type="predicted"/>
<protein>
    <recommendedName>
        <fullName evidence="1">methylmalonate-semialdehyde dehydrogenase (CoA acylating)</fullName>
        <ecNumber evidence="1">1.2.1.27</ecNumber>
    </recommendedName>
</protein>
<dbReference type="EMBL" id="CP042906">
    <property type="protein sequence ID" value="QEX16528.1"/>
    <property type="molecule type" value="Genomic_DNA"/>
</dbReference>
<evidence type="ECO:0000256" key="2">
    <source>
        <dbReference type="ARBA" id="ARBA00023002"/>
    </source>
</evidence>
<dbReference type="InterPro" id="IPR016162">
    <property type="entry name" value="Ald_DH_N"/>
</dbReference>
<keyword evidence="3" id="KW-0520">NAD</keyword>
<dbReference type="AlphaFoldDB" id="A0A5J6MGB9"/>
<dbReference type="Pfam" id="PF00171">
    <property type="entry name" value="Aldedh"/>
    <property type="match status" value="1"/>
</dbReference>
<dbReference type="PANTHER" id="PTHR43866:SF4">
    <property type="entry name" value="MALONATE-SEMIALDEHYDE DEHYDROGENASE"/>
    <property type="match status" value="1"/>
</dbReference>
<evidence type="ECO:0000313" key="6">
    <source>
        <dbReference type="Proteomes" id="UP000326202"/>
    </source>
</evidence>
<evidence type="ECO:0000256" key="1">
    <source>
        <dbReference type="ARBA" id="ARBA00013048"/>
    </source>
</evidence>
<sequence length="498" mass="53506">MDELHHFIAGKRVMGTSGRFADVHNPATGEVIARTPLASEAEVARSVDAAKAALPAWAETPPLRRARVLFKFKELLEANLDKLAKVVTAEHGKTLEDSRGSCARGIEVVEFACGVPHLLKGEFTQGVATGVDSWSVRQPVGVCAGITPFNFPVMVPMWMFPIAIACGNSFILKPSERDPSVSLLLAELFHAAGLPAGIFNVVNGDKDAVGALLRNRDVRAVSFVGSTPVAEQIYHLGSANNKRVQALGGAKNHIVVMPDAAMEQTTDALMAAAYGSAGERCMAASVVVAVGDKVGDALVERLAPRVRGLKVGPGMDPGSEMGPLISRQHLERVKAYVQKGVEEGAELVVDGRSLRLQGYEKGYFLGGCLFDRVTPAMTIYKEEIFGPVLSVVRVQDLESAAKLVNEHEFGNGTAIFTRDGDAAREFSHQAQIGMVGVNVPVPVPMAFHSFGGWKRSLFGDHHMHGLEGVRFFTKMKTITTRWPEGLRRGVKPPTLAAE</sequence>
<dbReference type="InterPro" id="IPR016161">
    <property type="entry name" value="Ald_DH/histidinol_DH"/>
</dbReference>
<feature type="domain" description="Aldehyde dehydrogenase" evidence="4">
    <location>
        <begin position="17"/>
        <end position="478"/>
    </location>
</feature>
<gene>
    <name evidence="5" type="primary">mmsA</name>
    <name evidence="5" type="ORF">FRZ44_18230</name>
</gene>
<reference evidence="5 6" key="1">
    <citation type="submission" date="2019-08" db="EMBL/GenBank/DDBJ databases">
        <title>Hyperibacter terrae gen. nov., sp. nov. and Hyperibacter viscosus sp. nov., two new members in the family Rhodospirillaceae isolated from the rhizosphere of Hypericum perforatum.</title>
        <authorList>
            <person name="Noviana Z."/>
        </authorList>
    </citation>
    <scope>NUCLEOTIDE SEQUENCE [LARGE SCALE GENOMIC DNA]</scope>
    <source>
        <strain evidence="5 6">R5913</strain>
    </source>
</reference>
<dbReference type="InterPro" id="IPR016160">
    <property type="entry name" value="Ald_DH_CS_CYS"/>
</dbReference>
<accession>A0A5J6MGB9</accession>
<dbReference type="CDD" id="cd07085">
    <property type="entry name" value="ALDH_F6_MMSDH"/>
    <property type="match status" value="1"/>
</dbReference>
<evidence type="ECO:0000313" key="5">
    <source>
        <dbReference type="EMBL" id="QEX16528.1"/>
    </source>
</evidence>
<organism evidence="5 6">
    <name type="scientific">Hypericibacter terrae</name>
    <dbReference type="NCBI Taxonomy" id="2602015"/>
    <lineage>
        <taxon>Bacteria</taxon>
        <taxon>Pseudomonadati</taxon>
        <taxon>Pseudomonadota</taxon>
        <taxon>Alphaproteobacteria</taxon>
        <taxon>Rhodospirillales</taxon>
        <taxon>Dongiaceae</taxon>
        <taxon>Hypericibacter</taxon>
    </lineage>
</organism>
<dbReference type="InterPro" id="IPR010061">
    <property type="entry name" value="MeMal-semiAld_DH"/>
</dbReference>
<dbReference type="Gene3D" id="3.40.309.10">
    <property type="entry name" value="Aldehyde Dehydrogenase, Chain A, domain 2"/>
    <property type="match status" value="1"/>
</dbReference>
<dbReference type="FunFam" id="3.40.309.10:FF:000002">
    <property type="entry name" value="Methylmalonate-semialdehyde dehydrogenase (Acylating)"/>
    <property type="match status" value="1"/>
</dbReference>
<keyword evidence="2" id="KW-0560">Oxidoreductase</keyword>
<dbReference type="PANTHER" id="PTHR43866">
    <property type="entry name" value="MALONATE-SEMIALDEHYDE DEHYDROGENASE"/>
    <property type="match status" value="1"/>
</dbReference>
<dbReference type="GO" id="GO:0006574">
    <property type="term" value="P:L-valine catabolic process"/>
    <property type="evidence" value="ECO:0007669"/>
    <property type="project" value="TreeGrafter"/>
</dbReference>
<dbReference type="InterPro" id="IPR015590">
    <property type="entry name" value="Aldehyde_DH_dom"/>
</dbReference>
<dbReference type="GO" id="GO:0004491">
    <property type="term" value="F:methylmalonate-semialdehyde dehydrogenase (acylating, NAD) activity"/>
    <property type="evidence" value="ECO:0007669"/>
    <property type="project" value="UniProtKB-EC"/>
</dbReference>
<dbReference type="FunFam" id="3.40.605.10:FF:000003">
    <property type="entry name" value="Methylmalonate-semialdehyde dehydrogenase [acylating]"/>
    <property type="match status" value="1"/>
</dbReference>
<dbReference type="OrthoDB" id="9772584at2"/>
<dbReference type="GO" id="GO:0006210">
    <property type="term" value="P:thymine catabolic process"/>
    <property type="evidence" value="ECO:0007669"/>
    <property type="project" value="TreeGrafter"/>
</dbReference>
<evidence type="ECO:0000256" key="3">
    <source>
        <dbReference type="ARBA" id="ARBA00023027"/>
    </source>
</evidence>
<dbReference type="InterPro" id="IPR016163">
    <property type="entry name" value="Ald_DH_C"/>
</dbReference>
<dbReference type="PROSITE" id="PS00070">
    <property type="entry name" value="ALDEHYDE_DEHYDR_CYS"/>
    <property type="match status" value="1"/>
</dbReference>